<feature type="transmembrane region" description="Helical" evidence="1">
    <location>
        <begin position="100"/>
        <end position="122"/>
    </location>
</feature>
<reference evidence="2 3" key="1">
    <citation type="submission" date="2019-03" db="EMBL/GenBank/DDBJ databases">
        <title>Sequencing the genomes of 1000 actinobacteria strains.</title>
        <authorList>
            <person name="Klenk H.-P."/>
        </authorList>
    </citation>
    <scope>NUCLEOTIDE SEQUENCE [LARGE SCALE GENOMIC DNA]</scope>
    <source>
        <strain evidence="2 3">DSM 43805</strain>
    </source>
</reference>
<feature type="transmembrane region" description="Helical" evidence="1">
    <location>
        <begin position="26"/>
        <end position="42"/>
    </location>
</feature>
<gene>
    <name evidence="2" type="ORF">C8E87_2908</name>
</gene>
<dbReference type="OrthoDB" id="5178159at2"/>
<evidence type="ECO:0000313" key="2">
    <source>
        <dbReference type="EMBL" id="TDO39231.1"/>
    </source>
</evidence>
<keyword evidence="3" id="KW-1185">Reference proteome</keyword>
<keyword evidence="1" id="KW-1133">Transmembrane helix</keyword>
<evidence type="ECO:0008006" key="4">
    <source>
        <dbReference type="Google" id="ProtNLM"/>
    </source>
</evidence>
<dbReference type="Gene3D" id="1.20.1250.20">
    <property type="entry name" value="MFS general substrate transporter like domains"/>
    <property type="match status" value="1"/>
</dbReference>
<evidence type="ECO:0000313" key="3">
    <source>
        <dbReference type="Proteomes" id="UP000294901"/>
    </source>
</evidence>
<sequence>MLVAPALAGVLVGRSGAQLPLLLDAASYLALVVAGLSLRTRRKGLKERKAQLVPWRLRDDRTLAILVGVLAAGIAGVSMVQVVEVFFIRDTLAASTTLLIPLWVAGGVCNGGINVFTMVMVAGRTPPAARDGLSPR</sequence>
<dbReference type="EMBL" id="SNWR01000001">
    <property type="protein sequence ID" value="TDO39231.1"/>
    <property type="molecule type" value="Genomic_DNA"/>
</dbReference>
<organism evidence="2 3">
    <name type="scientific">Paractinoplanes brasiliensis</name>
    <dbReference type="NCBI Taxonomy" id="52695"/>
    <lineage>
        <taxon>Bacteria</taxon>
        <taxon>Bacillati</taxon>
        <taxon>Actinomycetota</taxon>
        <taxon>Actinomycetes</taxon>
        <taxon>Micromonosporales</taxon>
        <taxon>Micromonosporaceae</taxon>
        <taxon>Paractinoplanes</taxon>
    </lineage>
</organism>
<evidence type="ECO:0000256" key="1">
    <source>
        <dbReference type="SAM" id="Phobius"/>
    </source>
</evidence>
<feature type="transmembrane region" description="Helical" evidence="1">
    <location>
        <begin position="63"/>
        <end position="88"/>
    </location>
</feature>
<dbReference type="SUPFAM" id="SSF103473">
    <property type="entry name" value="MFS general substrate transporter"/>
    <property type="match status" value="1"/>
</dbReference>
<dbReference type="Proteomes" id="UP000294901">
    <property type="component" value="Unassembled WGS sequence"/>
</dbReference>
<accession>A0A4R6JUQ7</accession>
<protein>
    <recommendedName>
        <fullName evidence="4">MFS transporter</fullName>
    </recommendedName>
</protein>
<keyword evidence="1" id="KW-0472">Membrane</keyword>
<keyword evidence="1" id="KW-0812">Transmembrane</keyword>
<dbReference type="RefSeq" id="WP_133873589.1">
    <property type="nucleotide sequence ID" value="NZ_BOMD01000067.1"/>
</dbReference>
<comment type="caution">
    <text evidence="2">The sequence shown here is derived from an EMBL/GenBank/DDBJ whole genome shotgun (WGS) entry which is preliminary data.</text>
</comment>
<proteinExistence type="predicted"/>
<dbReference type="InterPro" id="IPR036259">
    <property type="entry name" value="MFS_trans_sf"/>
</dbReference>
<dbReference type="AlphaFoldDB" id="A0A4R6JUQ7"/>
<name>A0A4R6JUQ7_9ACTN</name>